<dbReference type="Proteomes" id="UP001497482">
    <property type="component" value="Chromosome 7"/>
</dbReference>
<protein>
    <submittedName>
        <fullName evidence="1">Uncharacterized protein</fullName>
    </submittedName>
</protein>
<reference evidence="1 2" key="1">
    <citation type="submission" date="2024-04" db="EMBL/GenBank/DDBJ databases">
        <authorList>
            <person name="Waldvogel A.-M."/>
            <person name="Schoenle A."/>
        </authorList>
    </citation>
    <scope>NUCLEOTIDE SEQUENCE [LARGE SCALE GENOMIC DNA]</scope>
</reference>
<evidence type="ECO:0000313" key="2">
    <source>
        <dbReference type="Proteomes" id="UP001497482"/>
    </source>
</evidence>
<evidence type="ECO:0000313" key="1">
    <source>
        <dbReference type="EMBL" id="CAL1612045.1"/>
    </source>
</evidence>
<organism evidence="1 2">
    <name type="scientific">Knipowitschia caucasica</name>
    <name type="common">Caucasian dwarf goby</name>
    <name type="synonym">Pomatoschistus caucasicus</name>
    <dbReference type="NCBI Taxonomy" id="637954"/>
    <lineage>
        <taxon>Eukaryota</taxon>
        <taxon>Metazoa</taxon>
        <taxon>Chordata</taxon>
        <taxon>Craniata</taxon>
        <taxon>Vertebrata</taxon>
        <taxon>Euteleostomi</taxon>
        <taxon>Actinopterygii</taxon>
        <taxon>Neopterygii</taxon>
        <taxon>Teleostei</taxon>
        <taxon>Neoteleostei</taxon>
        <taxon>Acanthomorphata</taxon>
        <taxon>Gobiaria</taxon>
        <taxon>Gobiiformes</taxon>
        <taxon>Gobioidei</taxon>
        <taxon>Gobiidae</taxon>
        <taxon>Gobiinae</taxon>
        <taxon>Knipowitschia</taxon>
    </lineage>
</organism>
<dbReference type="EMBL" id="OZ035829">
    <property type="protein sequence ID" value="CAL1612045.1"/>
    <property type="molecule type" value="Genomic_DNA"/>
</dbReference>
<gene>
    <name evidence="1" type="ORF">KC01_LOCUS38416</name>
</gene>
<proteinExistence type="predicted"/>
<dbReference type="AlphaFoldDB" id="A0AAV2MFB1"/>
<accession>A0AAV2MFB1</accession>
<keyword evidence="2" id="KW-1185">Reference proteome</keyword>
<sequence>MEGGLVVMTRGNYQRPTHLSYSQDLQWELNSMEQEGLWKCLEVRPLDHYLSDPHEPRSIIQGSVCVYQKCHKEA</sequence>
<name>A0AAV2MFB1_KNICA</name>